<proteinExistence type="inferred from homology"/>
<keyword evidence="6" id="KW-0547">Nucleotide-binding</keyword>
<dbReference type="PANTHER" id="PTHR12153:SF18">
    <property type="entry name" value="SELENOPROTEIN O"/>
    <property type="match status" value="1"/>
</dbReference>
<dbReference type="PANTHER" id="PTHR12153">
    <property type="entry name" value="SELENOPROTEIN O"/>
    <property type="match status" value="1"/>
</dbReference>
<keyword evidence="4" id="KW-0548">Nucleotidyltransferase</keyword>
<dbReference type="GO" id="GO:0016779">
    <property type="term" value="F:nucleotidyltransferase activity"/>
    <property type="evidence" value="ECO:0007669"/>
    <property type="project" value="UniProtKB-KW"/>
</dbReference>
<organism evidence="10 11">
    <name type="scientific">Collichthys lucidus</name>
    <name type="common">Big head croaker</name>
    <name type="synonym">Sciaena lucida</name>
    <dbReference type="NCBI Taxonomy" id="240159"/>
    <lineage>
        <taxon>Eukaryota</taxon>
        <taxon>Metazoa</taxon>
        <taxon>Chordata</taxon>
        <taxon>Craniata</taxon>
        <taxon>Vertebrata</taxon>
        <taxon>Euteleostomi</taxon>
        <taxon>Actinopterygii</taxon>
        <taxon>Neopterygii</taxon>
        <taxon>Teleostei</taxon>
        <taxon>Neoteleostei</taxon>
        <taxon>Acanthomorphata</taxon>
        <taxon>Eupercaria</taxon>
        <taxon>Sciaenidae</taxon>
        <taxon>Collichthys</taxon>
    </lineage>
</organism>
<evidence type="ECO:0000256" key="9">
    <source>
        <dbReference type="ARBA" id="ARBA00031547"/>
    </source>
</evidence>
<gene>
    <name evidence="10" type="ORF">D9C73_021646</name>
</gene>
<keyword evidence="8" id="KW-0460">Magnesium</keyword>
<dbReference type="Proteomes" id="UP000298787">
    <property type="component" value="Chromosome 19"/>
</dbReference>
<keyword evidence="7" id="KW-0067">ATP-binding</keyword>
<keyword evidence="11" id="KW-1185">Reference proteome</keyword>
<dbReference type="Pfam" id="PF02696">
    <property type="entry name" value="SelO"/>
    <property type="match status" value="1"/>
</dbReference>
<evidence type="ECO:0000256" key="8">
    <source>
        <dbReference type="ARBA" id="ARBA00022842"/>
    </source>
</evidence>
<reference evidence="10 11" key="1">
    <citation type="submission" date="2019-01" db="EMBL/GenBank/DDBJ databases">
        <title>Genome Assembly of Collichthys lucidus.</title>
        <authorList>
            <person name="Cai M."/>
            <person name="Xiao S."/>
        </authorList>
    </citation>
    <scope>NUCLEOTIDE SEQUENCE [LARGE SCALE GENOMIC DNA]</scope>
    <source>
        <strain evidence="10">JT15FE1705JMU</strain>
        <tissue evidence="10">Muscle</tissue>
    </source>
</reference>
<evidence type="ECO:0000256" key="5">
    <source>
        <dbReference type="ARBA" id="ARBA00022723"/>
    </source>
</evidence>
<dbReference type="EMBL" id="CM014096">
    <property type="protein sequence ID" value="TKS87522.1"/>
    <property type="molecule type" value="Genomic_DNA"/>
</dbReference>
<evidence type="ECO:0000256" key="1">
    <source>
        <dbReference type="ARBA" id="ARBA00001946"/>
    </source>
</evidence>
<evidence type="ECO:0000256" key="2">
    <source>
        <dbReference type="ARBA" id="ARBA00009747"/>
    </source>
</evidence>
<dbReference type="STRING" id="240159.A0A4V6AT74"/>
<keyword evidence="3" id="KW-0808">Transferase</keyword>
<comment type="cofactor">
    <cofactor evidence="1">
        <name>Mg(2+)</name>
        <dbReference type="ChEBI" id="CHEBI:18420"/>
    </cofactor>
</comment>
<accession>A0A4V6AT74</accession>
<dbReference type="AlphaFoldDB" id="A0A4V6AT74"/>
<evidence type="ECO:0000256" key="7">
    <source>
        <dbReference type="ARBA" id="ARBA00022840"/>
    </source>
</evidence>
<evidence type="ECO:0000256" key="3">
    <source>
        <dbReference type="ARBA" id="ARBA00022679"/>
    </source>
</evidence>
<dbReference type="InterPro" id="IPR003846">
    <property type="entry name" value="SelO"/>
</dbReference>
<evidence type="ECO:0000313" key="10">
    <source>
        <dbReference type="EMBL" id="TKS87522.1"/>
    </source>
</evidence>
<keyword evidence="5" id="KW-0479">Metal-binding</keyword>
<dbReference type="GO" id="GO:0046872">
    <property type="term" value="F:metal ion binding"/>
    <property type="evidence" value="ECO:0007669"/>
    <property type="project" value="UniProtKB-KW"/>
</dbReference>
<evidence type="ECO:0000256" key="4">
    <source>
        <dbReference type="ARBA" id="ARBA00022695"/>
    </source>
</evidence>
<name>A0A4V6AT74_COLLU</name>
<sequence length="138" mass="16150">MMEDTQSDFTMTFRQLGEVSAQRLHNGNFTQMWALEDLSSHRLFSDWLSMYLLRLGRQQNDHDLDRQLRMNNVNPRYVLRNWMAESAIKKADMNNFSEVELLHHILSSPFVTQETAEEAGYAARPPLWAKRLKVSCSS</sequence>
<dbReference type="GO" id="GO:0005524">
    <property type="term" value="F:ATP binding"/>
    <property type="evidence" value="ECO:0007669"/>
    <property type="project" value="UniProtKB-KW"/>
</dbReference>
<evidence type="ECO:0000256" key="6">
    <source>
        <dbReference type="ARBA" id="ARBA00022741"/>
    </source>
</evidence>
<protein>
    <recommendedName>
        <fullName evidence="9">Selenoprotein O</fullName>
    </recommendedName>
</protein>
<evidence type="ECO:0000313" key="11">
    <source>
        <dbReference type="Proteomes" id="UP000298787"/>
    </source>
</evidence>
<comment type="similarity">
    <text evidence="2">Belongs to the SELO family.</text>
</comment>